<feature type="domain" description="EamA" evidence="3">
    <location>
        <begin position="15"/>
        <end position="83"/>
    </location>
</feature>
<evidence type="ECO:0000313" key="4">
    <source>
        <dbReference type="EMBL" id="SPX20262.1"/>
    </source>
</evidence>
<evidence type="ECO:0000256" key="1">
    <source>
        <dbReference type="ARBA" id="ARBA00004127"/>
    </source>
</evidence>
<dbReference type="Pfam" id="PF00892">
    <property type="entry name" value="EamA"/>
    <property type="match status" value="1"/>
</dbReference>
<proteinExistence type="predicted"/>
<reference evidence="4 5" key="1">
    <citation type="submission" date="2018-06" db="EMBL/GenBank/DDBJ databases">
        <authorList>
            <consortium name="Pathogen Informatics"/>
            <person name="Doyle S."/>
        </authorList>
    </citation>
    <scope>NUCLEOTIDE SEQUENCE [LARGE SCALE GENOMIC DNA]</scope>
    <source>
        <strain evidence="4 5">NCTC9073</strain>
    </source>
</reference>
<dbReference type="InterPro" id="IPR000620">
    <property type="entry name" value="EamA_dom"/>
</dbReference>
<sequence>MTHGNPTSLSISPAALFWGIASAFAAAFYTTYPSTLIARYGTLPVVGWSMLIGGLILLPFYARQGTNFVVNGSLILAFFYLVSLYVPDI</sequence>
<dbReference type="AlphaFoldDB" id="A0A2X1NEH4"/>
<keyword evidence="2" id="KW-0812">Transmembrane</keyword>
<gene>
    <name evidence="4" type="primary">yicL_2</name>
    <name evidence="4" type="ORF">NCTC9073_06426</name>
</gene>
<name>A0A2X1NEH4_ECOLX</name>
<evidence type="ECO:0000313" key="5">
    <source>
        <dbReference type="Proteomes" id="UP000250780"/>
    </source>
</evidence>
<feature type="transmembrane region" description="Helical" evidence="2">
    <location>
        <begin position="68"/>
        <end position="86"/>
    </location>
</feature>
<dbReference type="GO" id="GO:0005886">
    <property type="term" value="C:plasma membrane"/>
    <property type="evidence" value="ECO:0007669"/>
    <property type="project" value="UniProtKB-SubCell"/>
</dbReference>
<keyword evidence="2" id="KW-0472">Membrane</keyword>
<feature type="transmembrane region" description="Helical" evidence="2">
    <location>
        <begin position="41"/>
        <end position="61"/>
    </location>
</feature>
<accession>A0A2X1NEH4</accession>
<dbReference type="EMBL" id="UASD01000011">
    <property type="protein sequence ID" value="SPX20262.1"/>
    <property type="molecule type" value="Genomic_DNA"/>
</dbReference>
<protein>
    <submittedName>
        <fullName evidence="4">Transport protein YicL</fullName>
    </submittedName>
</protein>
<dbReference type="Proteomes" id="UP000250780">
    <property type="component" value="Unassembled WGS sequence"/>
</dbReference>
<evidence type="ECO:0000256" key="2">
    <source>
        <dbReference type="SAM" id="Phobius"/>
    </source>
</evidence>
<comment type="subcellular location">
    <subcellularLocation>
        <location evidence="1">Endomembrane system</location>
        <topology evidence="1">Multi-pass membrane protein</topology>
    </subcellularLocation>
</comment>
<evidence type="ECO:0000259" key="3">
    <source>
        <dbReference type="Pfam" id="PF00892"/>
    </source>
</evidence>
<organism evidence="4 5">
    <name type="scientific">Escherichia coli</name>
    <dbReference type="NCBI Taxonomy" id="562"/>
    <lineage>
        <taxon>Bacteria</taxon>
        <taxon>Pseudomonadati</taxon>
        <taxon>Pseudomonadota</taxon>
        <taxon>Gammaproteobacteria</taxon>
        <taxon>Enterobacterales</taxon>
        <taxon>Enterobacteriaceae</taxon>
        <taxon>Escherichia</taxon>
    </lineage>
</organism>
<keyword evidence="2" id="KW-1133">Transmembrane helix</keyword>